<reference evidence="1 2" key="1">
    <citation type="submission" date="2016-06" db="EMBL/GenBank/DDBJ databases">
        <title>Insight into the functional genes involving in sulfur oxidation in Pearl River water.</title>
        <authorList>
            <person name="Luo J."/>
            <person name="Tan X."/>
            <person name="Lin W."/>
        </authorList>
    </citation>
    <scope>NUCLEOTIDE SEQUENCE [LARGE SCALE GENOMIC DNA]</scope>
    <source>
        <strain evidence="1 2">LS2</strain>
    </source>
</reference>
<keyword evidence="2" id="KW-1185">Reference proteome</keyword>
<dbReference type="RefSeq" id="WP_066098103.1">
    <property type="nucleotide sequence ID" value="NZ_CP016027.1"/>
</dbReference>
<dbReference type="Proteomes" id="UP000078596">
    <property type="component" value="Chromosome"/>
</dbReference>
<dbReference type="KEGG" id="haz:A9404_01745"/>
<proteinExistence type="predicted"/>
<dbReference type="EMBL" id="CP016027">
    <property type="protein sequence ID" value="ANJ66267.1"/>
    <property type="molecule type" value="Genomic_DNA"/>
</dbReference>
<organism evidence="1 2">
    <name type="scientific">Halothiobacillus diazotrophicus</name>
    <dbReference type="NCBI Taxonomy" id="1860122"/>
    <lineage>
        <taxon>Bacteria</taxon>
        <taxon>Pseudomonadati</taxon>
        <taxon>Pseudomonadota</taxon>
        <taxon>Gammaproteobacteria</taxon>
        <taxon>Chromatiales</taxon>
        <taxon>Halothiobacillaceae</taxon>
        <taxon>Halothiobacillus</taxon>
    </lineage>
</organism>
<gene>
    <name evidence="1" type="ORF">A9404_01745</name>
</gene>
<dbReference type="AlphaFoldDB" id="A0A191ZEH3"/>
<sequence length="91" mass="9572">MAIDATTLNALLVEGQAACEAGAGNILTAIRPHFPGLTITQCPSSDVTETPFQTGSHFDIHLVDTRNHCWALTDSADDATAVLLAMHGRPS</sequence>
<dbReference type="STRING" id="1860122.A9404_01745"/>
<dbReference type="OrthoDB" id="7960540at2"/>
<accession>A0A191ZEH3</accession>
<protein>
    <submittedName>
        <fullName evidence="1">Uncharacterized protein</fullName>
    </submittedName>
</protein>
<name>A0A191ZEH3_9GAMM</name>
<evidence type="ECO:0000313" key="1">
    <source>
        <dbReference type="EMBL" id="ANJ66267.1"/>
    </source>
</evidence>
<evidence type="ECO:0000313" key="2">
    <source>
        <dbReference type="Proteomes" id="UP000078596"/>
    </source>
</evidence>